<reference evidence="8 9" key="1">
    <citation type="submission" date="2018-02" db="EMBL/GenBank/DDBJ databases">
        <title>Draft Genome of Achromobacter spanius stain 6.</title>
        <authorList>
            <person name="Gunasekera T.S."/>
            <person name="Radwan O."/>
            <person name="Ruiz O.N."/>
        </authorList>
    </citation>
    <scope>NUCLEOTIDE SEQUENCE [LARGE SCALE GENOMIC DNA]</scope>
    <source>
        <strain evidence="8 9">6</strain>
    </source>
</reference>
<proteinExistence type="predicted"/>
<gene>
    <name evidence="8" type="ORF">C4E15_00595</name>
</gene>
<evidence type="ECO:0000313" key="9">
    <source>
        <dbReference type="Proteomes" id="UP000239990"/>
    </source>
</evidence>
<feature type="transmembrane region" description="Helical" evidence="6">
    <location>
        <begin position="306"/>
        <end position="327"/>
    </location>
</feature>
<feature type="transmembrane region" description="Helical" evidence="6">
    <location>
        <begin position="48"/>
        <end position="67"/>
    </location>
</feature>
<feature type="transmembrane region" description="Helical" evidence="6">
    <location>
        <begin position="339"/>
        <end position="357"/>
    </location>
</feature>
<comment type="subcellular location">
    <subcellularLocation>
        <location evidence="1">Membrane</location>
        <topology evidence="1">Multi-pass membrane protein</topology>
    </subcellularLocation>
</comment>
<dbReference type="InterPro" id="IPR049453">
    <property type="entry name" value="Memb_transporter_dom"/>
</dbReference>
<evidence type="ECO:0000256" key="3">
    <source>
        <dbReference type="ARBA" id="ARBA00022989"/>
    </source>
</evidence>
<accession>A0A2S5GY06</accession>
<evidence type="ECO:0000256" key="5">
    <source>
        <dbReference type="SAM" id="MobiDB-lite"/>
    </source>
</evidence>
<keyword evidence="3 6" id="KW-1133">Transmembrane helix</keyword>
<dbReference type="AlphaFoldDB" id="A0A2S5GY06"/>
<dbReference type="OrthoDB" id="581879at2"/>
<evidence type="ECO:0000259" key="7">
    <source>
        <dbReference type="Pfam" id="PF13515"/>
    </source>
</evidence>
<keyword evidence="2 6" id="KW-0812">Transmembrane</keyword>
<feature type="transmembrane region" description="Helical" evidence="6">
    <location>
        <begin position="116"/>
        <end position="135"/>
    </location>
</feature>
<feature type="transmembrane region" description="Helical" evidence="6">
    <location>
        <begin position="210"/>
        <end position="231"/>
    </location>
</feature>
<dbReference type="EMBL" id="PREU01000001">
    <property type="protein sequence ID" value="PPA77834.1"/>
    <property type="molecule type" value="Genomic_DNA"/>
</dbReference>
<feature type="transmembrane region" description="Helical" evidence="6">
    <location>
        <begin position="238"/>
        <end position="256"/>
    </location>
</feature>
<feature type="domain" description="Integral membrane bound transporter" evidence="7">
    <location>
        <begin position="225"/>
        <end position="351"/>
    </location>
</feature>
<sequence length="378" mass="41069">MNQKDPPEGADDGGHARRRPGRGFVKQQVQGTWRELVRVNTSDRRWEMPLAAALSSGLPLMVGAYFGRMDYGLMSSLGGMVFLSLPNTSLAQRMMMLLAAAFGMVACYAIGALTQFWPTAMIAALTVIAILVNMVCRCYRLGPPGSLFFIMATAIAAYTPGHIEDVPMRVGMVALGCLVACLVAFAYSLHMTRVAPPPPEAAPPKPTFDFVVYDSVIIGLFVGISLLVAELLQLPRPYWVPVSCLAIIQGASLWAAWNRQLHRILGTALGLCVAWALLSLPLNVWTLSLVMMALSFGIETLVVRHYASAVALITPLTIFLAEAPHLGQGYPADVIEARFVDTVIGAFIGVLGAVLLHNQRIRPRLSRWMRAVLPNRVS</sequence>
<feature type="transmembrane region" description="Helical" evidence="6">
    <location>
        <begin position="170"/>
        <end position="190"/>
    </location>
</feature>
<evidence type="ECO:0000313" key="8">
    <source>
        <dbReference type="EMBL" id="PPA77834.1"/>
    </source>
</evidence>
<dbReference type="RefSeq" id="WP_104141763.1">
    <property type="nucleotide sequence ID" value="NZ_PREU01000001.1"/>
</dbReference>
<name>A0A2S5GY06_9BURK</name>
<comment type="caution">
    <text evidence="8">The sequence shown here is derived from an EMBL/GenBank/DDBJ whole genome shotgun (WGS) entry which is preliminary data.</text>
</comment>
<evidence type="ECO:0000256" key="6">
    <source>
        <dbReference type="SAM" id="Phobius"/>
    </source>
</evidence>
<dbReference type="GO" id="GO:0016020">
    <property type="term" value="C:membrane"/>
    <property type="evidence" value="ECO:0007669"/>
    <property type="project" value="UniProtKB-SubCell"/>
</dbReference>
<keyword evidence="4 6" id="KW-0472">Membrane</keyword>
<protein>
    <submittedName>
        <fullName evidence="8">FUSC family protein</fullName>
    </submittedName>
</protein>
<evidence type="ECO:0000256" key="2">
    <source>
        <dbReference type="ARBA" id="ARBA00022692"/>
    </source>
</evidence>
<organism evidence="8 9">
    <name type="scientific">Achromobacter spanius</name>
    <dbReference type="NCBI Taxonomy" id="217203"/>
    <lineage>
        <taxon>Bacteria</taxon>
        <taxon>Pseudomonadati</taxon>
        <taxon>Pseudomonadota</taxon>
        <taxon>Betaproteobacteria</taxon>
        <taxon>Burkholderiales</taxon>
        <taxon>Alcaligenaceae</taxon>
        <taxon>Achromobacter</taxon>
    </lineage>
</organism>
<feature type="region of interest" description="Disordered" evidence="5">
    <location>
        <begin position="1"/>
        <end position="27"/>
    </location>
</feature>
<dbReference type="Proteomes" id="UP000239990">
    <property type="component" value="Unassembled WGS sequence"/>
</dbReference>
<feature type="transmembrane region" description="Helical" evidence="6">
    <location>
        <begin position="90"/>
        <end position="109"/>
    </location>
</feature>
<feature type="transmembrane region" description="Helical" evidence="6">
    <location>
        <begin position="268"/>
        <end position="294"/>
    </location>
</feature>
<evidence type="ECO:0000256" key="4">
    <source>
        <dbReference type="ARBA" id="ARBA00023136"/>
    </source>
</evidence>
<feature type="transmembrane region" description="Helical" evidence="6">
    <location>
        <begin position="141"/>
        <end position="158"/>
    </location>
</feature>
<dbReference type="Pfam" id="PF13515">
    <property type="entry name" value="FUSC_2"/>
    <property type="match status" value="1"/>
</dbReference>
<evidence type="ECO:0000256" key="1">
    <source>
        <dbReference type="ARBA" id="ARBA00004141"/>
    </source>
</evidence>